<dbReference type="Proteomes" id="UP000756132">
    <property type="component" value="Chromosome 9"/>
</dbReference>
<organism evidence="1 2">
    <name type="scientific">Passalora fulva</name>
    <name type="common">Tomato leaf mold</name>
    <name type="synonym">Cladosporium fulvum</name>
    <dbReference type="NCBI Taxonomy" id="5499"/>
    <lineage>
        <taxon>Eukaryota</taxon>
        <taxon>Fungi</taxon>
        <taxon>Dikarya</taxon>
        <taxon>Ascomycota</taxon>
        <taxon>Pezizomycotina</taxon>
        <taxon>Dothideomycetes</taxon>
        <taxon>Dothideomycetidae</taxon>
        <taxon>Mycosphaerellales</taxon>
        <taxon>Mycosphaerellaceae</taxon>
        <taxon>Fulvia</taxon>
    </lineage>
</organism>
<reference evidence="1" key="1">
    <citation type="submission" date="2021-12" db="EMBL/GenBank/DDBJ databases">
        <authorList>
            <person name="Zaccaron A."/>
            <person name="Stergiopoulos I."/>
        </authorList>
    </citation>
    <scope>NUCLEOTIDE SEQUENCE</scope>
    <source>
        <strain evidence="1">Race5_Kim</strain>
    </source>
</reference>
<accession>A0A9Q8PGP0</accession>
<keyword evidence="2" id="KW-1185">Reference proteome</keyword>
<gene>
    <name evidence="1" type="ORF">CLAFUR5_09669</name>
</gene>
<reference evidence="1" key="2">
    <citation type="journal article" date="2022" name="Microb. Genom.">
        <title>A chromosome-scale genome assembly of the tomato pathogen Cladosporium fulvum reveals a compartmentalized genome architecture and the presence of a dispensable chromosome.</title>
        <authorList>
            <person name="Zaccaron A.Z."/>
            <person name="Chen L.H."/>
            <person name="Samaras A."/>
            <person name="Stergiopoulos I."/>
        </authorList>
    </citation>
    <scope>NUCLEOTIDE SEQUENCE</scope>
    <source>
        <strain evidence="1">Race5_Kim</strain>
    </source>
</reference>
<proteinExistence type="predicted"/>
<protein>
    <submittedName>
        <fullName evidence="1">Uncharacterized protein</fullName>
    </submittedName>
</protein>
<evidence type="ECO:0000313" key="1">
    <source>
        <dbReference type="EMBL" id="UJO22161.1"/>
    </source>
</evidence>
<sequence length="377" mass="43625">MATAPSSRGRNIFPFLELPAELRNRVYDEALFHDGANGCLAAVSLLRVCRQVYIEAKEIRFEDSDSSMDVKTPQTLWWSPEMIGKPLREMGLFLGTPETTFTLGISGDFEGYLHGSRRQGHYDRFPSVGDIYDLLPQILLRFHRINVSLEVICVDTTTHFLYALACFLNTTDAKTEELYICVTKGNKFRARSDDLIRMWYSLVKMPARLCIYITGDLEKDEDVHGLRWVEAYVRGKFLLNNKPNPSRLASTTFNTVKEYRRISLMARPLLDTASEETVDGAHTSRISSELSWKLRNIEREIESEGVSRNLPQYRDAEQQNDLEMCEDWTLGRASAQVYGWPQERELQHVYRQKLKVAHGEVDQWDKGLEYEELRHRL</sequence>
<dbReference type="RefSeq" id="XP_047766527.1">
    <property type="nucleotide sequence ID" value="XM_047908817.1"/>
</dbReference>
<dbReference type="GeneID" id="71989547"/>
<dbReference type="EMBL" id="CP090171">
    <property type="protein sequence ID" value="UJO22161.1"/>
    <property type="molecule type" value="Genomic_DNA"/>
</dbReference>
<dbReference type="KEGG" id="ffu:CLAFUR5_09669"/>
<dbReference type="AlphaFoldDB" id="A0A9Q8PGP0"/>
<dbReference type="OrthoDB" id="5413827at2759"/>
<evidence type="ECO:0000313" key="2">
    <source>
        <dbReference type="Proteomes" id="UP000756132"/>
    </source>
</evidence>
<name>A0A9Q8PGP0_PASFU</name>